<feature type="domain" description="Signal transduction histidine kinase subgroup 3 dimerisation and phosphoacceptor" evidence="12">
    <location>
        <begin position="171"/>
        <end position="233"/>
    </location>
</feature>
<keyword evidence="5" id="KW-0547">Nucleotide-binding</keyword>
<evidence type="ECO:0000256" key="9">
    <source>
        <dbReference type="SAM" id="MobiDB-lite"/>
    </source>
</evidence>
<feature type="transmembrane region" description="Helical" evidence="10">
    <location>
        <begin position="117"/>
        <end position="137"/>
    </location>
</feature>
<dbReference type="Pfam" id="PF02518">
    <property type="entry name" value="HATPase_c"/>
    <property type="match status" value="1"/>
</dbReference>
<dbReference type="InterPro" id="IPR036890">
    <property type="entry name" value="HATPase_C_sf"/>
</dbReference>
<proteinExistence type="predicted"/>
<organism evidence="13 14">
    <name type="scientific">Miniimonas arenae</name>
    <dbReference type="NCBI Taxonomy" id="676201"/>
    <lineage>
        <taxon>Bacteria</taxon>
        <taxon>Bacillati</taxon>
        <taxon>Actinomycetota</taxon>
        <taxon>Actinomycetes</taxon>
        <taxon>Micrococcales</taxon>
        <taxon>Beutenbergiaceae</taxon>
        <taxon>Miniimonas</taxon>
    </lineage>
</organism>
<keyword evidence="4" id="KW-0808">Transferase</keyword>
<dbReference type="SUPFAM" id="SSF55874">
    <property type="entry name" value="ATPase domain of HSP90 chaperone/DNA topoisomerase II/histidine kinase"/>
    <property type="match status" value="1"/>
</dbReference>
<accession>A0A5C5B8M9</accession>
<feature type="transmembrane region" description="Helical" evidence="10">
    <location>
        <begin position="34"/>
        <end position="67"/>
    </location>
</feature>
<keyword evidence="3" id="KW-0597">Phosphoprotein</keyword>
<evidence type="ECO:0000256" key="3">
    <source>
        <dbReference type="ARBA" id="ARBA00022553"/>
    </source>
</evidence>
<keyword evidence="10" id="KW-0812">Transmembrane</keyword>
<keyword evidence="7" id="KW-0067">ATP-binding</keyword>
<protein>
    <recommendedName>
        <fullName evidence="2">histidine kinase</fullName>
        <ecNumber evidence="2">2.7.13.3</ecNumber>
    </recommendedName>
</protein>
<evidence type="ECO:0000256" key="10">
    <source>
        <dbReference type="SAM" id="Phobius"/>
    </source>
</evidence>
<name>A0A5C5B8M9_9MICO</name>
<evidence type="ECO:0000256" key="6">
    <source>
        <dbReference type="ARBA" id="ARBA00022777"/>
    </source>
</evidence>
<dbReference type="Proteomes" id="UP000313849">
    <property type="component" value="Unassembled WGS sequence"/>
</dbReference>
<feature type="compositionally biased region" description="Basic and acidic residues" evidence="9">
    <location>
        <begin position="388"/>
        <end position="407"/>
    </location>
</feature>
<dbReference type="GO" id="GO:0016020">
    <property type="term" value="C:membrane"/>
    <property type="evidence" value="ECO:0007669"/>
    <property type="project" value="InterPro"/>
</dbReference>
<dbReference type="GO" id="GO:0046983">
    <property type="term" value="F:protein dimerization activity"/>
    <property type="evidence" value="ECO:0007669"/>
    <property type="project" value="InterPro"/>
</dbReference>
<reference evidence="13 14" key="1">
    <citation type="submission" date="2019-06" db="EMBL/GenBank/DDBJ databases">
        <title>Draft genome sequence of Miniimonas arenae KCTC 19750T isolated from sea sand.</title>
        <authorList>
            <person name="Park S.-J."/>
        </authorList>
    </citation>
    <scope>NUCLEOTIDE SEQUENCE [LARGE SCALE GENOMIC DNA]</scope>
    <source>
        <strain evidence="13 14">KCTC 19750</strain>
    </source>
</reference>
<feature type="domain" description="Histidine kinase/HSP90-like ATPase" evidence="11">
    <location>
        <begin position="284"/>
        <end position="382"/>
    </location>
</feature>
<feature type="transmembrane region" description="Helical" evidence="10">
    <location>
        <begin position="79"/>
        <end position="105"/>
    </location>
</feature>
<dbReference type="Pfam" id="PF07730">
    <property type="entry name" value="HisKA_3"/>
    <property type="match status" value="1"/>
</dbReference>
<evidence type="ECO:0000256" key="8">
    <source>
        <dbReference type="ARBA" id="ARBA00023012"/>
    </source>
</evidence>
<keyword evidence="6" id="KW-0418">Kinase</keyword>
<feature type="compositionally biased region" description="Low complexity" evidence="9">
    <location>
        <begin position="454"/>
        <end position="468"/>
    </location>
</feature>
<dbReference type="OrthoDB" id="3253720at2"/>
<evidence type="ECO:0000313" key="13">
    <source>
        <dbReference type="EMBL" id="TNU73051.1"/>
    </source>
</evidence>
<evidence type="ECO:0000256" key="2">
    <source>
        <dbReference type="ARBA" id="ARBA00012438"/>
    </source>
</evidence>
<comment type="catalytic activity">
    <reaction evidence="1">
        <text>ATP + protein L-histidine = ADP + protein N-phospho-L-histidine.</text>
        <dbReference type="EC" id="2.7.13.3"/>
    </reaction>
</comment>
<dbReference type="Gene3D" id="1.20.5.1930">
    <property type="match status" value="1"/>
</dbReference>
<dbReference type="EMBL" id="VENP01000068">
    <property type="protein sequence ID" value="TNU73051.1"/>
    <property type="molecule type" value="Genomic_DNA"/>
</dbReference>
<keyword evidence="8" id="KW-0902">Two-component regulatory system</keyword>
<dbReference type="Gene3D" id="3.30.565.10">
    <property type="entry name" value="Histidine kinase-like ATPase, C-terminal domain"/>
    <property type="match status" value="1"/>
</dbReference>
<dbReference type="AlphaFoldDB" id="A0A5C5B8M9"/>
<keyword evidence="14" id="KW-1185">Reference proteome</keyword>
<keyword evidence="10" id="KW-0472">Membrane</keyword>
<feature type="compositionally biased region" description="Basic and acidic residues" evidence="9">
    <location>
        <begin position="334"/>
        <end position="348"/>
    </location>
</feature>
<evidence type="ECO:0000256" key="7">
    <source>
        <dbReference type="ARBA" id="ARBA00022840"/>
    </source>
</evidence>
<dbReference type="GO" id="GO:0000155">
    <property type="term" value="F:phosphorelay sensor kinase activity"/>
    <property type="evidence" value="ECO:0007669"/>
    <property type="project" value="InterPro"/>
</dbReference>
<evidence type="ECO:0000256" key="5">
    <source>
        <dbReference type="ARBA" id="ARBA00022741"/>
    </source>
</evidence>
<evidence type="ECO:0000256" key="4">
    <source>
        <dbReference type="ARBA" id="ARBA00022679"/>
    </source>
</evidence>
<sequence>MLRWVLTLAATAFLADSGISLIARQDAGKTENLIAMVAFSAAALLCWISFDVLAIGFVAAMIVTAWVDGWFAGIVFVPAMLGVVAAASSGPFIVATSLAATAWAVSIRWLSPDDTVIITPLILALLAAVVIGASFRFRAVRHEIDRGRLDATREALEAQQWLEREAVEGVRRSVARDLHDVVAHGLTVIAMQSDVAVFTRDLDKAHDALGRISDASHQALTDLRIMLKLLQEPTDDGETPLGPPDASTLRLEITGPQFREVLEELGFRTTLDIGSRTSMLTRGAEITLHRVLQEATTNVLKHAPDGSSCAITIEVTGEAPQGVAALRVVSEMPRTSRPDRASTGDPRRVHLGLLSMRERVESLGGEFDAGRRGDQWVVEATIPVALRPDRSELADEDDARRPPRSDAGESPSSHSPHVSGGAASGRSSASRAPRHGAPAPQHHVESDEAVVRNAAPAAPAEAAPSSSR</sequence>
<dbReference type="InterPro" id="IPR050482">
    <property type="entry name" value="Sensor_HK_TwoCompSys"/>
</dbReference>
<evidence type="ECO:0000259" key="12">
    <source>
        <dbReference type="Pfam" id="PF07730"/>
    </source>
</evidence>
<evidence type="ECO:0000259" key="11">
    <source>
        <dbReference type="Pfam" id="PF02518"/>
    </source>
</evidence>
<gene>
    <name evidence="13" type="ORF">FH969_13390</name>
</gene>
<dbReference type="InterPro" id="IPR003594">
    <property type="entry name" value="HATPase_dom"/>
</dbReference>
<dbReference type="PANTHER" id="PTHR24421">
    <property type="entry name" value="NITRATE/NITRITE SENSOR PROTEIN NARX-RELATED"/>
    <property type="match status" value="1"/>
</dbReference>
<comment type="caution">
    <text evidence="13">The sequence shown here is derived from an EMBL/GenBank/DDBJ whole genome shotgun (WGS) entry which is preliminary data.</text>
</comment>
<evidence type="ECO:0000313" key="14">
    <source>
        <dbReference type="Proteomes" id="UP000313849"/>
    </source>
</evidence>
<dbReference type="PANTHER" id="PTHR24421:SF10">
    <property type="entry name" value="NITRATE_NITRITE SENSOR PROTEIN NARQ"/>
    <property type="match status" value="1"/>
</dbReference>
<keyword evidence="10" id="KW-1133">Transmembrane helix</keyword>
<dbReference type="CDD" id="cd16917">
    <property type="entry name" value="HATPase_UhpB-NarQ-NarX-like"/>
    <property type="match status" value="1"/>
</dbReference>
<feature type="region of interest" description="Disordered" evidence="9">
    <location>
        <begin position="388"/>
        <end position="468"/>
    </location>
</feature>
<dbReference type="InterPro" id="IPR011712">
    <property type="entry name" value="Sig_transdc_His_kin_sub3_dim/P"/>
</dbReference>
<feature type="region of interest" description="Disordered" evidence="9">
    <location>
        <begin position="330"/>
        <end position="349"/>
    </location>
</feature>
<dbReference type="EC" id="2.7.13.3" evidence="2"/>
<dbReference type="GO" id="GO:0005524">
    <property type="term" value="F:ATP binding"/>
    <property type="evidence" value="ECO:0007669"/>
    <property type="project" value="UniProtKB-KW"/>
</dbReference>
<evidence type="ECO:0000256" key="1">
    <source>
        <dbReference type="ARBA" id="ARBA00000085"/>
    </source>
</evidence>
<feature type="compositionally biased region" description="Low complexity" evidence="9">
    <location>
        <begin position="410"/>
        <end position="440"/>
    </location>
</feature>